<reference evidence="1" key="1">
    <citation type="submission" date="2018-02" db="EMBL/GenBank/DDBJ databases">
        <title>Rhizophora mucronata_Transcriptome.</title>
        <authorList>
            <person name="Meera S.P."/>
            <person name="Sreeshan A."/>
            <person name="Augustine A."/>
        </authorList>
    </citation>
    <scope>NUCLEOTIDE SEQUENCE</scope>
    <source>
        <tissue evidence="1">Leaf</tissue>
    </source>
</reference>
<proteinExistence type="predicted"/>
<name>A0A2P2LTV5_RHIMU</name>
<dbReference type="AlphaFoldDB" id="A0A2P2LTV5"/>
<accession>A0A2P2LTV5</accession>
<sequence length="46" mass="5401">MNHILNFNTSPHARLGTRMDHILNSQHISSCESPLLLCWNHEQFKE</sequence>
<protein>
    <submittedName>
        <fullName evidence="1">Trigger factor-like protein TIGic</fullName>
    </submittedName>
</protein>
<dbReference type="EMBL" id="GGEC01040922">
    <property type="protein sequence ID" value="MBX21406.1"/>
    <property type="molecule type" value="Transcribed_RNA"/>
</dbReference>
<organism evidence="1">
    <name type="scientific">Rhizophora mucronata</name>
    <name type="common">Asiatic mangrove</name>
    <dbReference type="NCBI Taxonomy" id="61149"/>
    <lineage>
        <taxon>Eukaryota</taxon>
        <taxon>Viridiplantae</taxon>
        <taxon>Streptophyta</taxon>
        <taxon>Embryophyta</taxon>
        <taxon>Tracheophyta</taxon>
        <taxon>Spermatophyta</taxon>
        <taxon>Magnoliopsida</taxon>
        <taxon>eudicotyledons</taxon>
        <taxon>Gunneridae</taxon>
        <taxon>Pentapetalae</taxon>
        <taxon>rosids</taxon>
        <taxon>fabids</taxon>
        <taxon>Malpighiales</taxon>
        <taxon>Rhizophoraceae</taxon>
        <taxon>Rhizophora</taxon>
    </lineage>
</organism>
<evidence type="ECO:0000313" key="1">
    <source>
        <dbReference type="EMBL" id="MBX21406.1"/>
    </source>
</evidence>